<dbReference type="EMBL" id="BBMS01000102">
    <property type="protein sequence ID" value="GAL30605.1"/>
    <property type="molecule type" value="Genomic_DNA"/>
</dbReference>
<reference evidence="3" key="1">
    <citation type="submission" date="2014-09" db="EMBL/GenBank/DDBJ databases">
        <title>Vibrio variabilis JCM 19239. (C206) whole genome shotgun sequence.</title>
        <authorList>
            <person name="Sawabe T."/>
            <person name="Meirelles P."/>
            <person name="Nakanishi M."/>
            <person name="Sayaka M."/>
            <person name="Hattori M."/>
            <person name="Ohkuma M."/>
        </authorList>
    </citation>
    <scope>NUCLEOTIDE SEQUENCE [LARGE SCALE GENOMIC DNA]</scope>
    <source>
        <strain evidence="3">JCM 19239</strain>
    </source>
</reference>
<accession>A0ABQ0JQH6</accession>
<name>A0ABQ0JQH6_9VIBR</name>
<dbReference type="PROSITE" id="PS51257">
    <property type="entry name" value="PROKAR_LIPOPROTEIN"/>
    <property type="match status" value="1"/>
</dbReference>
<organism evidence="2 3">
    <name type="scientific">Vibrio variabilis</name>
    <dbReference type="NCBI Taxonomy" id="990271"/>
    <lineage>
        <taxon>Bacteria</taxon>
        <taxon>Pseudomonadati</taxon>
        <taxon>Pseudomonadota</taxon>
        <taxon>Gammaproteobacteria</taxon>
        <taxon>Vibrionales</taxon>
        <taxon>Vibrionaceae</taxon>
        <taxon>Vibrio</taxon>
    </lineage>
</organism>
<feature type="chain" id="PRO_5047437688" description="Lipoprotein" evidence="1">
    <location>
        <begin position="29"/>
        <end position="451"/>
    </location>
</feature>
<evidence type="ECO:0000313" key="2">
    <source>
        <dbReference type="EMBL" id="GAL30605.1"/>
    </source>
</evidence>
<evidence type="ECO:0008006" key="4">
    <source>
        <dbReference type="Google" id="ProtNLM"/>
    </source>
</evidence>
<protein>
    <recommendedName>
        <fullName evidence="4">Lipoprotein</fullName>
    </recommendedName>
</protein>
<evidence type="ECO:0000256" key="1">
    <source>
        <dbReference type="SAM" id="SignalP"/>
    </source>
</evidence>
<sequence>MKFQRSLIAASIFSALLLSGCGSDSNDAATPDAKKTTITVIDGYLEDAQICVDRNKSGHCDADEIVGMTNADGQIAINDADLDFPIIAQTIAGKTRDQDSAGLARNSYEMVAHAGSTFVTPFTTMAAVSGVTMEELANDLSMELEIISSDYVGTKANEDSTISEEAKKAHLMARSLTSELAPKVSDNDASQLSKSANTISAEIDKSINEDKNLDTLTIEIDDNGNAVSVEIISSLESYLEDEKPLYFASLNNTYVQEEGISTIEFNNGNYTVSNDKGGPDTGSYRVNNDDLIHVDEDGEFTEAFIYVSHSTSLAVTSDDDLNFWTKVDITSDATVSPVFTQTMLENQVWYFLDDDSDDKEVVRMMAKMEFSADRVAITENGNTEALPYNITEDGKLHIDFPDGDRDLNVEIVTNDKHMLTVAESYLAKPTYSLMIKDEQLANSIWSKWGNK</sequence>
<dbReference type="Proteomes" id="UP000029223">
    <property type="component" value="Unassembled WGS sequence"/>
</dbReference>
<keyword evidence="3" id="KW-1185">Reference proteome</keyword>
<comment type="caution">
    <text evidence="2">The sequence shown here is derived from an EMBL/GenBank/DDBJ whole genome shotgun (WGS) entry which is preliminary data.</text>
</comment>
<keyword evidence="1" id="KW-0732">Signal</keyword>
<gene>
    <name evidence="2" type="ORF">JCM19239_1299</name>
</gene>
<proteinExistence type="predicted"/>
<evidence type="ECO:0000313" key="3">
    <source>
        <dbReference type="Proteomes" id="UP000029223"/>
    </source>
</evidence>
<feature type="signal peptide" evidence="1">
    <location>
        <begin position="1"/>
        <end position="28"/>
    </location>
</feature>